<evidence type="ECO:0000313" key="1">
    <source>
        <dbReference type="EMBL" id="NII06015.1"/>
    </source>
</evidence>
<evidence type="ECO:0000313" key="2">
    <source>
        <dbReference type="Proteomes" id="UP000490980"/>
    </source>
</evidence>
<dbReference type="Pfam" id="PF04365">
    <property type="entry name" value="BrnT_toxin"/>
    <property type="match status" value="1"/>
</dbReference>
<dbReference type="RefSeq" id="WP_166947114.1">
    <property type="nucleotide sequence ID" value="NZ_JAARLZ010000003.1"/>
</dbReference>
<accession>A0A7X5U8T4</accession>
<comment type="caution">
    <text evidence="1">The sequence shown here is derived from an EMBL/GenBank/DDBJ whole genome shotgun (WGS) entry which is preliminary data.</text>
</comment>
<sequence>MDISYDAAKNTRNIVERELSFDRVAELDFDRALVFVDDRKAYGESRYIAIGELSGRIHVVVFTETATGIRVISFRKANRREVRRYENQQTTDPA</sequence>
<dbReference type="EMBL" id="JAARLZ010000003">
    <property type="protein sequence ID" value="NII06015.1"/>
    <property type="molecule type" value="Genomic_DNA"/>
</dbReference>
<proteinExistence type="predicted"/>
<dbReference type="InterPro" id="IPR007460">
    <property type="entry name" value="BrnT_toxin"/>
</dbReference>
<dbReference type="Proteomes" id="UP000490980">
    <property type="component" value="Unassembled WGS sequence"/>
</dbReference>
<dbReference type="AlphaFoldDB" id="A0A7X5U8T4"/>
<gene>
    <name evidence="1" type="ORF">HBF25_06365</name>
</gene>
<keyword evidence="2" id="KW-1185">Reference proteome</keyword>
<dbReference type="InterPro" id="IPR038573">
    <property type="entry name" value="BrnT_sf"/>
</dbReference>
<dbReference type="Gene3D" id="3.10.450.530">
    <property type="entry name" value="Ribonuclease toxin, BrnT, of type II toxin-antitoxin system"/>
    <property type="match status" value="1"/>
</dbReference>
<protein>
    <submittedName>
        <fullName evidence="1">BrnT family toxin</fullName>
    </submittedName>
</protein>
<name>A0A7X5U8T4_9GAMM</name>
<reference evidence="1 2" key="1">
    <citation type="submission" date="2020-03" db="EMBL/GenBank/DDBJ databases">
        <authorList>
            <person name="Lai Q."/>
        </authorList>
    </citation>
    <scope>NUCLEOTIDE SEQUENCE [LARGE SCALE GENOMIC DNA]</scope>
    <source>
        <strain evidence="1 2">CCUG 25036</strain>
    </source>
</reference>
<organism evidence="1 2">
    <name type="scientific">Luteibacter anthropi</name>
    <dbReference type="NCBI Taxonomy" id="564369"/>
    <lineage>
        <taxon>Bacteria</taxon>
        <taxon>Pseudomonadati</taxon>
        <taxon>Pseudomonadota</taxon>
        <taxon>Gammaproteobacteria</taxon>
        <taxon>Lysobacterales</taxon>
        <taxon>Rhodanobacteraceae</taxon>
        <taxon>Luteibacter</taxon>
    </lineage>
</organism>